<keyword evidence="1" id="KW-1133">Transmembrane helix</keyword>
<reference evidence="3" key="1">
    <citation type="journal article" date="2019" name="Int. J. Syst. Evol. Microbiol.">
        <title>The Global Catalogue of Microorganisms (GCM) 10K type strain sequencing project: providing services to taxonomists for standard genome sequencing and annotation.</title>
        <authorList>
            <consortium name="The Broad Institute Genomics Platform"/>
            <consortium name="The Broad Institute Genome Sequencing Center for Infectious Disease"/>
            <person name="Wu L."/>
            <person name="Ma J."/>
        </authorList>
    </citation>
    <scope>NUCLEOTIDE SEQUENCE [LARGE SCALE GENOMIC DNA]</scope>
    <source>
        <strain evidence="3">JCM 14193</strain>
    </source>
</reference>
<sequence>MSEPMLRMYISFVGMILLFVATGLILLARHKLTGVISGIVAAIAYISMLIGGFIIFYIVFSGPTPP</sequence>
<evidence type="ECO:0008006" key="4">
    <source>
        <dbReference type="Google" id="ProtNLM"/>
    </source>
</evidence>
<evidence type="ECO:0000313" key="3">
    <source>
        <dbReference type="Proteomes" id="UP001500740"/>
    </source>
</evidence>
<evidence type="ECO:0000256" key="1">
    <source>
        <dbReference type="SAM" id="Phobius"/>
    </source>
</evidence>
<evidence type="ECO:0000313" key="2">
    <source>
        <dbReference type="EMBL" id="GAA0458869.1"/>
    </source>
</evidence>
<dbReference type="Pfam" id="PF10966">
    <property type="entry name" value="DUF2768"/>
    <property type="match status" value="1"/>
</dbReference>
<comment type="caution">
    <text evidence="2">The sequence shown here is derived from an EMBL/GenBank/DDBJ whole genome shotgun (WGS) entry which is preliminary data.</text>
</comment>
<feature type="transmembrane region" description="Helical" evidence="1">
    <location>
        <begin position="6"/>
        <end position="28"/>
    </location>
</feature>
<dbReference type="RefSeq" id="WP_343782509.1">
    <property type="nucleotide sequence ID" value="NZ_BAAACZ010000009.1"/>
</dbReference>
<dbReference type="InterPro" id="IPR020076">
    <property type="entry name" value="DUF2768"/>
</dbReference>
<dbReference type="EMBL" id="BAAACZ010000009">
    <property type="protein sequence ID" value="GAA0458869.1"/>
    <property type="molecule type" value="Genomic_DNA"/>
</dbReference>
<feature type="transmembrane region" description="Helical" evidence="1">
    <location>
        <begin position="35"/>
        <end position="60"/>
    </location>
</feature>
<keyword evidence="1" id="KW-0472">Membrane</keyword>
<dbReference type="Proteomes" id="UP001500740">
    <property type="component" value="Unassembled WGS sequence"/>
</dbReference>
<gene>
    <name evidence="2" type="ORF">GCM10008935_12610</name>
</gene>
<organism evidence="2 3">
    <name type="scientific">Alkalibacillus silvisoli</name>
    <dbReference type="NCBI Taxonomy" id="392823"/>
    <lineage>
        <taxon>Bacteria</taxon>
        <taxon>Bacillati</taxon>
        <taxon>Bacillota</taxon>
        <taxon>Bacilli</taxon>
        <taxon>Bacillales</taxon>
        <taxon>Bacillaceae</taxon>
        <taxon>Alkalibacillus</taxon>
    </lineage>
</organism>
<keyword evidence="1" id="KW-0812">Transmembrane</keyword>
<name>A0ABP3JMV9_9BACI</name>
<keyword evidence="3" id="KW-1185">Reference proteome</keyword>
<proteinExistence type="predicted"/>
<protein>
    <recommendedName>
        <fullName evidence="4">DUF2768 domain-containing protein</fullName>
    </recommendedName>
</protein>
<accession>A0ABP3JMV9</accession>